<dbReference type="GeneID" id="92355569"/>
<evidence type="ECO:0000313" key="1">
    <source>
        <dbReference type="EMBL" id="BFH74670.1"/>
    </source>
</evidence>
<dbReference type="KEGG" id="sjv:SJAV_26140"/>
<sequence>MKTVRIKVKDEVFEIAEEMVKEGITSSINEAFNIIIEIGLNEAKKKLEMKKKVGEIVEKWLKEGLPKDLNLPTSEEVVSERE</sequence>
<proteinExistence type="predicted"/>
<protein>
    <recommendedName>
        <fullName evidence="2">VapB-type antitoxin</fullName>
    </recommendedName>
</protein>
<organism evidence="1">
    <name type="scientific">Sulfurisphaera javensis</name>
    <dbReference type="NCBI Taxonomy" id="2049879"/>
    <lineage>
        <taxon>Archaea</taxon>
        <taxon>Thermoproteota</taxon>
        <taxon>Thermoprotei</taxon>
        <taxon>Sulfolobales</taxon>
        <taxon>Sulfolobaceae</taxon>
        <taxon>Sulfurisphaera</taxon>
    </lineage>
</organism>
<accession>A0AAT9GUQ8</accession>
<dbReference type="EMBL" id="AP031322">
    <property type="protein sequence ID" value="BFH74670.1"/>
    <property type="molecule type" value="Genomic_DNA"/>
</dbReference>
<gene>
    <name evidence="1" type="ORF">SJAV_26140</name>
</gene>
<dbReference type="AlphaFoldDB" id="A0AAT9GUQ8"/>
<reference evidence="1" key="1">
    <citation type="submission" date="2024-03" db="EMBL/GenBank/DDBJ databases">
        <title>Complete genome sequence of Sulfurisphaera javensis strain KD-1.</title>
        <authorList>
            <person name="Sakai H."/>
            <person name="Nur N."/>
            <person name="Suwanto A."/>
            <person name="Kurosawa N."/>
        </authorList>
    </citation>
    <scope>NUCLEOTIDE SEQUENCE</scope>
    <source>
        <strain evidence="1">KD-1</strain>
    </source>
</reference>
<dbReference type="RefSeq" id="WP_369610158.1">
    <property type="nucleotide sequence ID" value="NZ_AP031322.1"/>
</dbReference>
<name>A0AAT9GUQ8_9CREN</name>
<evidence type="ECO:0008006" key="2">
    <source>
        <dbReference type="Google" id="ProtNLM"/>
    </source>
</evidence>